<dbReference type="InterPro" id="IPR016071">
    <property type="entry name" value="Staphylococal_nuclease_OB-fold"/>
</dbReference>
<proteinExistence type="predicted"/>
<organism evidence="2 3">
    <name type="scientific">Candidatus Fonsibacter lacus</name>
    <dbReference type="NCBI Taxonomy" id="2576439"/>
    <lineage>
        <taxon>Bacteria</taxon>
        <taxon>Pseudomonadati</taxon>
        <taxon>Pseudomonadota</taxon>
        <taxon>Alphaproteobacteria</taxon>
        <taxon>Candidatus Pelagibacterales</taxon>
        <taxon>Candidatus Pelagibacterales incertae sedis</taxon>
        <taxon>Candidatus Fonsibacter</taxon>
    </lineage>
</organism>
<dbReference type="Proteomes" id="UP000740727">
    <property type="component" value="Unassembled WGS sequence"/>
</dbReference>
<gene>
    <name evidence="2" type="ORF">EBT44_07115</name>
</gene>
<dbReference type="InterPro" id="IPR035437">
    <property type="entry name" value="SNase_OB-fold_sf"/>
</dbReference>
<feature type="domain" description="TNase-like" evidence="1">
    <location>
        <begin position="15"/>
        <end position="48"/>
    </location>
</feature>
<name>A0A965LLC6_9PROT</name>
<protein>
    <submittedName>
        <fullName evidence="2">Nuclease</fullName>
    </submittedName>
</protein>
<evidence type="ECO:0000259" key="1">
    <source>
        <dbReference type="Pfam" id="PF00565"/>
    </source>
</evidence>
<dbReference type="EMBL" id="RFXN01000200">
    <property type="protein sequence ID" value="NBR94568.1"/>
    <property type="molecule type" value="Genomic_DNA"/>
</dbReference>
<evidence type="ECO:0000313" key="2">
    <source>
        <dbReference type="EMBL" id="NBR94568.1"/>
    </source>
</evidence>
<dbReference type="AlphaFoldDB" id="A0A965LLC6"/>
<comment type="caution">
    <text evidence="2">The sequence shown here is derived from an EMBL/GenBank/DDBJ whole genome shotgun (WGS) entry which is preliminary data.</text>
</comment>
<feature type="non-terminal residue" evidence="2">
    <location>
        <position position="58"/>
    </location>
</feature>
<dbReference type="Gene3D" id="2.40.50.90">
    <property type="match status" value="1"/>
</dbReference>
<dbReference type="SUPFAM" id="SSF50199">
    <property type="entry name" value="Staphylococcal nuclease"/>
    <property type="match status" value="1"/>
</dbReference>
<accession>A0A965LLC6</accession>
<sequence>MAIPVDVRVDGKVERIRIIGLDTPETVDPRKAVQCFGREASAHAKELLPIGTPVTLEA</sequence>
<reference evidence="2" key="1">
    <citation type="submission" date="2018-10" db="EMBL/GenBank/DDBJ databases">
        <title>Iterative Subtractive Binning of Freshwater Chronoseries Metagenomes Recovers Nearly Complete Genomes from over Four Hundred Novel Species.</title>
        <authorList>
            <person name="Rodriguez-R L.M."/>
            <person name="Tsementzi D."/>
            <person name="Luo C."/>
            <person name="Konstantinidis K.T."/>
        </authorList>
    </citation>
    <scope>NUCLEOTIDE SEQUENCE</scope>
    <source>
        <strain evidence="2">WB5_2A_028</strain>
    </source>
</reference>
<evidence type="ECO:0000313" key="3">
    <source>
        <dbReference type="Proteomes" id="UP000740727"/>
    </source>
</evidence>
<dbReference type="Pfam" id="PF00565">
    <property type="entry name" value="SNase"/>
    <property type="match status" value="1"/>
</dbReference>